<evidence type="ECO:0000256" key="3">
    <source>
        <dbReference type="ARBA" id="ARBA00022516"/>
    </source>
</evidence>
<dbReference type="GO" id="GO:0009317">
    <property type="term" value="C:acetyl-CoA carboxylase complex"/>
    <property type="evidence" value="ECO:0007669"/>
    <property type="project" value="InterPro"/>
</dbReference>
<proteinExistence type="predicted"/>
<feature type="domain" description="CoA carboxyltransferase C-terminal" evidence="11">
    <location>
        <begin position="1"/>
        <end position="229"/>
    </location>
</feature>
<keyword evidence="3" id="KW-0444">Lipid biosynthesis</keyword>
<keyword evidence="13" id="KW-1185">Reference proteome</keyword>
<evidence type="ECO:0000256" key="10">
    <source>
        <dbReference type="ARBA" id="ARBA00049152"/>
    </source>
</evidence>
<evidence type="ECO:0000256" key="6">
    <source>
        <dbReference type="ARBA" id="ARBA00022832"/>
    </source>
</evidence>
<dbReference type="InterPro" id="IPR029045">
    <property type="entry name" value="ClpP/crotonase-like_dom_sf"/>
</dbReference>
<dbReference type="Gene3D" id="3.90.226.10">
    <property type="entry name" value="2-enoyl-CoA Hydratase, Chain A, domain 1"/>
    <property type="match status" value="1"/>
</dbReference>
<dbReference type="NCBIfam" id="NF041504">
    <property type="entry name" value="AccA_sub"/>
    <property type="match status" value="1"/>
</dbReference>
<dbReference type="EMBL" id="FMUR01000007">
    <property type="protein sequence ID" value="SCY07206.1"/>
    <property type="molecule type" value="Genomic_DNA"/>
</dbReference>
<evidence type="ECO:0000256" key="1">
    <source>
        <dbReference type="ARBA" id="ARBA00004956"/>
    </source>
</evidence>
<dbReference type="OrthoDB" id="9808023at2"/>
<evidence type="ECO:0000256" key="9">
    <source>
        <dbReference type="ARBA" id="ARBA00023160"/>
    </source>
</evidence>
<sequence length="251" mass="27872">MRDYDIVLGARSDNRHTAIDYMNAVIGDFIEFHGDRYFGDDGAVIAGIGMIKDMPVTVIGIEKGKNTEDRIAHNFGSAHPEGYRKALRLMKQAEKFHRPIVCFVDTAGAFCGVDAEERGQGRAIAENLYEMSDLRTPILSIVIGEGGSGGALALSHADRVWMLDDAYFSVVSPESCANILWKSTEKADVVADALNLTADKLYKLGLIDKICSNDAFENLENDIYAELKKLMDTDIDTLTDLRYEKFRRVGY</sequence>
<dbReference type="InterPro" id="IPR011763">
    <property type="entry name" value="COA_CT_C"/>
</dbReference>
<dbReference type="SUPFAM" id="SSF52096">
    <property type="entry name" value="ClpP/crotonase"/>
    <property type="match status" value="1"/>
</dbReference>
<evidence type="ECO:0000259" key="11">
    <source>
        <dbReference type="PROSITE" id="PS50989"/>
    </source>
</evidence>
<name>A0A1G5CXS5_9FIRM</name>
<evidence type="ECO:0000313" key="12">
    <source>
        <dbReference type="EMBL" id="SCY07206.1"/>
    </source>
</evidence>
<reference evidence="13" key="1">
    <citation type="submission" date="2016-10" db="EMBL/GenBank/DDBJ databases">
        <authorList>
            <person name="Varghese N."/>
            <person name="Submissions S."/>
        </authorList>
    </citation>
    <scope>NUCLEOTIDE SEQUENCE [LARGE SCALE GENOMIC DNA]</scope>
    <source>
        <strain evidence="13">XBD2006</strain>
    </source>
</reference>
<dbReference type="PANTHER" id="PTHR42853">
    <property type="entry name" value="ACETYL-COENZYME A CARBOXYLASE CARBOXYL TRANSFERASE SUBUNIT ALPHA"/>
    <property type="match status" value="1"/>
</dbReference>
<keyword evidence="8" id="KW-0443">Lipid metabolism</keyword>
<comment type="pathway">
    <text evidence="1">Lipid metabolism; malonyl-CoA biosynthesis; malonyl-CoA from acetyl-CoA: step 1/1.</text>
</comment>
<dbReference type="GO" id="GO:0016743">
    <property type="term" value="F:carboxyl- or carbamoyltransferase activity"/>
    <property type="evidence" value="ECO:0007669"/>
    <property type="project" value="InterPro"/>
</dbReference>
<dbReference type="Pfam" id="PF03255">
    <property type="entry name" value="ACCA"/>
    <property type="match status" value="1"/>
</dbReference>
<protein>
    <recommendedName>
        <fullName evidence="2">acetyl-CoA carboxytransferase</fullName>
        <ecNumber evidence="2">2.1.3.15</ecNumber>
    </recommendedName>
</protein>
<keyword evidence="4 12" id="KW-0808">Transferase</keyword>
<dbReference type="GO" id="GO:2001295">
    <property type="term" value="P:malonyl-CoA biosynthetic process"/>
    <property type="evidence" value="ECO:0007669"/>
    <property type="project" value="UniProtKB-UniPathway"/>
</dbReference>
<dbReference type="STRING" id="185008.bhn_III046"/>
<dbReference type="InterPro" id="IPR001095">
    <property type="entry name" value="Acetyl_CoA_COase_a_su"/>
</dbReference>
<dbReference type="PRINTS" id="PR01069">
    <property type="entry name" value="ACCCTRFRASEA"/>
</dbReference>
<keyword evidence="5" id="KW-0547">Nucleotide-binding</keyword>
<evidence type="ECO:0000256" key="4">
    <source>
        <dbReference type="ARBA" id="ARBA00022679"/>
    </source>
</evidence>
<dbReference type="GO" id="GO:0006633">
    <property type="term" value="P:fatty acid biosynthetic process"/>
    <property type="evidence" value="ECO:0007669"/>
    <property type="project" value="UniProtKB-KW"/>
</dbReference>
<dbReference type="Proteomes" id="UP000183047">
    <property type="component" value="Unassembled WGS sequence"/>
</dbReference>
<dbReference type="PROSITE" id="PS50989">
    <property type="entry name" value="COA_CT_CTER"/>
    <property type="match status" value="1"/>
</dbReference>
<dbReference type="UniPathway" id="UPA00655">
    <property type="reaction ID" value="UER00711"/>
</dbReference>
<dbReference type="RefSeq" id="WP_074461950.1">
    <property type="nucleotide sequence ID" value="NZ_FMUR01000007.1"/>
</dbReference>
<dbReference type="AlphaFoldDB" id="A0A1G5CXS5"/>
<evidence type="ECO:0000256" key="2">
    <source>
        <dbReference type="ARBA" id="ARBA00011883"/>
    </source>
</evidence>
<gene>
    <name evidence="12" type="ORF">SAMN02910451_01284</name>
</gene>
<dbReference type="GO" id="GO:0003989">
    <property type="term" value="F:acetyl-CoA carboxylase activity"/>
    <property type="evidence" value="ECO:0007669"/>
    <property type="project" value="InterPro"/>
</dbReference>
<dbReference type="EC" id="2.1.3.15" evidence="2"/>
<dbReference type="GO" id="GO:0005524">
    <property type="term" value="F:ATP binding"/>
    <property type="evidence" value="ECO:0007669"/>
    <property type="project" value="UniProtKB-KW"/>
</dbReference>
<accession>A0A1G5CXS5</accession>
<evidence type="ECO:0000313" key="13">
    <source>
        <dbReference type="Proteomes" id="UP000183047"/>
    </source>
</evidence>
<organism evidence="12 13">
    <name type="scientific">Butyrivibrio hungatei</name>
    <dbReference type="NCBI Taxonomy" id="185008"/>
    <lineage>
        <taxon>Bacteria</taxon>
        <taxon>Bacillati</taxon>
        <taxon>Bacillota</taxon>
        <taxon>Clostridia</taxon>
        <taxon>Lachnospirales</taxon>
        <taxon>Lachnospiraceae</taxon>
        <taxon>Butyrivibrio</taxon>
    </lineage>
</organism>
<keyword evidence="6" id="KW-0276">Fatty acid metabolism</keyword>
<dbReference type="PANTHER" id="PTHR42853:SF3">
    <property type="entry name" value="ACETYL-COENZYME A CARBOXYLASE CARBOXYL TRANSFERASE SUBUNIT ALPHA, CHLOROPLASTIC"/>
    <property type="match status" value="1"/>
</dbReference>
<keyword evidence="9" id="KW-0275">Fatty acid biosynthesis</keyword>
<comment type="catalytic activity">
    <reaction evidence="10">
        <text>N(6)-carboxybiotinyl-L-lysyl-[protein] + acetyl-CoA = N(6)-biotinyl-L-lysyl-[protein] + malonyl-CoA</text>
        <dbReference type="Rhea" id="RHEA:54728"/>
        <dbReference type="Rhea" id="RHEA-COMP:10505"/>
        <dbReference type="Rhea" id="RHEA-COMP:10506"/>
        <dbReference type="ChEBI" id="CHEBI:57288"/>
        <dbReference type="ChEBI" id="CHEBI:57384"/>
        <dbReference type="ChEBI" id="CHEBI:83144"/>
        <dbReference type="ChEBI" id="CHEBI:83145"/>
        <dbReference type="EC" id="2.1.3.15"/>
    </reaction>
</comment>
<evidence type="ECO:0000256" key="8">
    <source>
        <dbReference type="ARBA" id="ARBA00023098"/>
    </source>
</evidence>
<evidence type="ECO:0000256" key="7">
    <source>
        <dbReference type="ARBA" id="ARBA00022840"/>
    </source>
</evidence>
<keyword evidence="7" id="KW-0067">ATP-binding</keyword>
<evidence type="ECO:0000256" key="5">
    <source>
        <dbReference type="ARBA" id="ARBA00022741"/>
    </source>
</evidence>